<dbReference type="OrthoDB" id="8590112at2"/>
<proteinExistence type="predicted"/>
<dbReference type="AlphaFoldDB" id="A0A318KVY2"/>
<organism evidence="1 2">
    <name type="scientific">Rivihabitans pingtungensis</name>
    <dbReference type="NCBI Taxonomy" id="1054498"/>
    <lineage>
        <taxon>Bacteria</taxon>
        <taxon>Pseudomonadati</taxon>
        <taxon>Pseudomonadota</taxon>
        <taxon>Betaproteobacteria</taxon>
        <taxon>Neisseriales</taxon>
        <taxon>Aquaspirillaceae</taxon>
        <taxon>Rivihabitans</taxon>
    </lineage>
</organism>
<name>A0A318KVY2_9NEIS</name>
<sequence>MYDCQSDSYADFTVAQQTTTTTTQARRRPEPLAGDVRVRALPGHEAVLTELAISAERQGYLAERRGARLTLFAVTLADVLAFNRAFAARATFSAEFRLAAPVAFHG</sequence>
<accession>A0A318KVY2</accession>
<protein>
    <submittedName>
        <fullName evidence="1">Uncharacterized protein</fullName>
    </submittedName>
</protein>
<dbReference type="RefSeq" id="WP_110389288.1">
    <property type="nucleotide sequence ID" value="NZ_QJKI01000001.1"/>
</dbReference>
<evidence type="ECO:0000313" key="2">
    <source>
        <dbReference type="Proteomes" id="UP000247555"/>
    </source>
</evidence>
<keyword evidence="2" id="KW-1185">Reference proteome</keyword>
<dbReference type="EMBL" id="QJKI01000001">
    <property type="protein sequence ID" value="PXX81981.1"/>
    <property type="molecule type" value="Genomic_DNA"/>
</dbReference>
<dbReference type="Proteomes" id="UP000247555">
    <property type="component" value="Unassembled WGS sequence"/>
</dbReference>
<comment type="caution">
    <text evidence="1">The sequence shown here is derived from an EMBL/GenBank/DDBJ whole genome shotgun (WGS) entry which is preliminary data.</text>
</comment>
<evidence type="ECO:0000313" key="1">
    <source>
        <dbReference type="EMBL" id="PXX81981.1"/>
    </source>
</evidence>
<gene>
    <name evidence="1" type="ORF">DFR34_101213</name>
</gene>
<reference evidence="1 2" key="1">
    <citation type="submission" date="2018-05" db="EMBL/GenBank/DDBJ databases">
        <title>Genomic Encyclopedia of Type Strains, Phase IV (KMG-IV): sequencing the most valuable type-strain genomes for metagenomic binning, comparative biology and taxonomic classification.</title>
        <authorList>
            <person name="Goeker M."/>
        </authorList>
    </citation>
    <scope>NUCLEOTIDE SEQUENCE [LARGE SCALE GENOMIC DNA]</scope>
    <source>
        <strain evidence="1 2">DSM 29661</strain>
    </source>
</reference>